<protein>
    <submittedName>
        <fullName evidence="3">SRPBCC family protein</fullName>
    </submittedName>
</protein>
<proteinExistence type="inferred from homology"/>
<evidence type="ECO:0000259" key="2">
    <source>
        <dbReference type="Pfam" id="PF08327"/>
    </source>
</evidence>
<dbReference type="Pfam" id="PF08327">
    <property type="entry name" value="AHSA1"/>
    <property type="match status" value="1"/>
</dbReference>
<dbReference type="Proteomes" id="UP000602395">
    <property type="component" value="Unassembled WGS sequence"/>
</dbReference>
<dbReference type="InterPro" id="IPR013538">
    <property type="entry name" value="ASHA1/2-like_C"/>
</dbReference>
<evidence type="ECO:0000256" key="1">
    <source>
        <dbReference type="ARBA" id="ARBA00006817"/>
    </source>
</evidence>
<keyword evidence="4" id="KW-1185">Reference proteome</keyword>
<dbReference type="SUPFAM" id="SSF55961">
    <property type="entry name" value="Bet v1-like"/>
    <property type="match status" value="1"/>
</dbReference>
<sequence length="178" mass="19597">MTTDPSGRHVVRAEGGAVAFTRTFRAGIDDVWAAVTESDRLARWIGFYSGDPLSGHVDFTMNAEGEENMSPTRYDIRRCEPPRVLRVYTADDFGTWDLIIELSEADGVTTLVLSQIVDDPSTIENTGPGWEYYLDRLSAAIGGSDPDVIDFDDYYPSQRDYYLAVGQSVTGDAGSPQP</sequence>
<evidence type="ECO:0000313" key="3">
    <source>
        <dbReference type="EMBL" id="MBD1318631.1"/>
    </source>
</evidence>
<dbReference type="EMBL" id="JACWMS010000001">
    <property type="protein sequence ID" value="MBD1318631.1"/>
    <property type="molecule type" value="Genomic_DNA"/>
</dbReference>
<dbReference type="CDD" id="cd08899">
    <property type="entry name" value="SRPBCC_CalC_Aha1-like_6"/>
    <property type="match status" value="1"/>
</dbReference>
<feature type="domain" description="Activator of Hsp90 ATPase homologue 1/2-like C-terminal" evidence="2">
    <location>
        <begin position="27"/>
        <end position="141"/>
    </location>
</feature>
<dbReference type="InterPro" id="IPR023393">
    <property type="entry name" value="START-like_dom_sf"/>
</dbReference>
<dbReference type="Gene3D" id="3.30.530.20">
    <property type="match status" value="1"/>
</dbReference>
<name>A0ABR7W7Y3_9ACTN</name>
<organism evidence="3 4">
    <name type="scientific">Gordonia hankookensis</name>
    <dbReference type="NCBI Taxonomy" id="589403"/>
    <lineage>
        <taxon>Bacteria</taxon>
        <taxon>Bacillati</taxon>
        <taxon>Actinomycetota</taxon>
        <taxon>Actinomycetes</taxon>
        <taxon>Mycobacteriales</taxon>
        <taxon>Gordoniaceae</taxon>
        <taxon>Gordonia</taxon>
    </lineage>
</organism>
<comment type="caution">
    <text evidence="3">The sequence shown here is derived from an EMBL/GenBank/DDBJ whole genome shotgun (WGS) entry which is preliminary data.</text>
</comment>
<evidence type="ECO:0000313" key="4">
    <source>
        <dbReference type="Proteomes" id="UP000602395"/>
    </source>
</evidence>
<gene>
    <name evidence="3" type="ORF">IDF66_03475</name>
</gene>
<reference evidence="3 4" key="1">
    <citation type="submission" date="2020-09" db="EMBL/GenBank/DDBJ databases">
        <title>Novel species in genus Gordonia.</title>
        <authorList>
            <person name="Zhang G."/>
        </authorList>
    </citation>
    <scope>NUCLEOTIDE SEQUENCE [LARGE SCALE GENOMIC DNA]</scope>
    <source>
        <strain evidence="3 4">ON-33</strain>
    </source>
</reference>
<dbReference type="RefSeq" id="WP_190265730.1">
    <property type="nucleotide sequence ID" value="NZ_BAABAD010000003.1"/>
</dbReference>
<comment type="similarity">
    <text evidence="1">Belongs to the AHA1 family.</text>
</comment>
<accession>A0ABR7W7Y3</accession>